<evidence type="ECO:0000256" key="1">
    <source>
        <dbReference type="SAM" id="MobiDB-lite"/>
    </source>
</evidence>
<protein>
    <submittedName>
        <fullName evidence="2">Uncharacterized protein</fullName>
    </submittedName>
</protein>
<feature type="region of interest" description="Disordered" evidence="1">
    <location>
        <begin position="302"/>
        <end position="345"/>
    </location>
</feature>
<accession>A0ABQ9M078</accession>
<evidence type="ECO:0000313" key="3">
    <source>
        <dbReference type="Proteomes" id="UP001174677"/>
    </source>
</evidence>
<organism evidence="2 3">
    <name type="scientific">Hevea brasiliensis</name>
    <name type="common">Para rubber tree</name>
    <name type="synonym">Siphonia brasiliensis</name>
    <dbReference type="NCBI Taxonomy" id="3981"/>
    <lineage>
        <taxon>Eukaryota</taxon>
        <taxon>Viridiplantae</taxon>
        <taxon>Streptophyta</taxon>
        <taxon>Embryophyta</taxon>
        <taxon>Tracheophyta</taxon>
        <taxon>Spermatophyta</taxon>
        <taxon>Magnoliopsida</taxon>
        <taxon>eudicotyledons</taxon>
        <taxon>Gunneridae</taxon>
        <taxon>Pentapetalae</taxon>
        <taxon>rosids</taxon>
        <taxon>fabids</taxon>
        <taxon>Malpighiales</taxon>
        <taxon>Euphorbiaceae</taxon>
        <taxon>Crotonoideae</taxon>
        <taxon>Micrandreae</taxon>
        <taxon>Hevea</taxon>
    </lineage>
</organism>
<feature type="region of interest" description="Disordered" evidence="1">
    <location>
        <begin position="82"/>
        <end position="128"/>
    </location>
</feature>
<proteinExistence type="predicted"/>
<dbReference type="EMBL" id="JARPOI010000009">
    <property type="protein sequence ID" value="KAJ9173662.1"/>
    <property type="molecule type" value="Genomic_DNA"/>
</dbReference>
<sequence length="676" mass="73991">MDAVELNYPVDVAAPKLMGSDGFGRDRVTLMEEEAAACESSRELCNSLLSKKEWTSSVNFLESTPLDKVPGSELCQHASHLPSFPSESVSKQRHCSGANGPSRVVPTPEKAHVQRKSGQMSRSGSGCHKRPQIALLEDTKGPVVVDVMKDPSDKLGSHLTKIDSQEKAHLSRQKNNFSSKRGDRRNSKVSTRAKYDSFSVKASLASFSSAAAGNNFFGLYGLKTDVHDITKLVDDLSLNDLLQGAYECPSLGKDRGKKATNTTERILHSVRKACSILQLPRSAQIQNFADIDSCSNEKMPMCQSSSISTVGNGDNGDSSTTDISLSNKLQDSSSKSETPANLLNFSFDQPKDTLERLTLPPPKDLESLLLDAAKPAVSSRNASEPRPGKQISRWPSLPQFPWSHTFSGHCRTNSDAVKLLTSRSTCQGRWVKMGYAFSSLGSTSNYFTNLESFAYDETLVPASGTKLSILDNNFASSTFVPRCEWGSSIASASVTSHTPLGDTCMKESGGLKNRGKVGHCPKVLAAAQTLCEIAACNSRLNRDGMIMKWPKKPTQKVMKARKSKSNEKHEEMFASSTSTRNGDQILASKRPKLSTSENKEDLVHINGVRKGPINWSTPKSSRSSAKLSVRDSTAYIVKQSCMMPPPAKVLNRTCNGQQKVRKLMRMDWSWECDRQD</sequence>
<evidence type="ECO:0000313" key="2">
    <source>
        <dbReference type="EMBL" id="KAJ9173662.1"/>
    </source>
</evidence>
<comment type="caution">
    <text evidence="2">The sequence shown here is derived from an EMBL/GenBank/DDBJ whole genome shotgun (WGS) entry which is preliminary data.</text>
</comment>
<reference evidence="2" key="1">
    <citation type="journal article" date="2023" name="Plant Biotechnol. J.">
        <title>Chromosome-level wild Hevea brasiliensis genome provides new tools for genomic-assisted breeding and valuable loci to elevate rubber yield.</title>
        <authorList>
            <person name="Cheng H."/>
            <person name="Song X."/>
            <person name="Hu Y."/>
            <person name="Wu T."/>
            <person name="Yang Q."/>
            <person name="An Z."/>
            <person name="Feng S."/>
            <person name="Deng Z."/>
            <person name="Wu W."/>
            <person name="Zeng X."/>
            <person name="Tu M."/>
            <person name="Wang X."/>
            <person name="Huang H."/>
        </authorList>
    </citation>
    <scope>NUCLEOTIDE SEQUENCE</scope>
    <source>
        <strain evidence="2">MT/VB/25A 57/8</strain>
    </source>
</reference>
<keyword evidence="3" id="KW-1185">Reference proteome</keyword>
<feature type="region of interest" description="Disordered" evidence="1">
    <location>
        <begin position="152"/>
        <end position="192"/>
    </location>
</feature>
<feature type="compositionally biased region" description="Basic and acidic residues" evidence="1">
    <location>
        <begin position="152"/>
        <end position="169"/>
    </location>
</feature>
<gene>
    <name evidence="2" type="ORF">P3X46_016776</name>
</gene>
<feature type="region of interest" description="Disordered" evidence="1">
    <location>
        <begin position="552"/>
        <end position="583"/>
    </location>
</feature>
<feature type="compositionally biased region" description="Basic residues" evidence="1">
    <location>
        <begin position="552"/>
        <end position="563"/>
    </location>
</feature>
<dbReference type="PANTHER" id="PTHR36723">
    <property type="entry name" value="F22C12.19"/>
    <property type="match status" value="1"/>
</dbReference>
<name>A0ABQ9M078_HEVBR</name>
<dbReference type="PANTHER" id="PTHR36723:SF1">
    <property type="entry name" value="F22C12.19"/>
    <property type="match status" value="1"/>
</dbReference>
<dbReference type="Proteomes" id="UP001174677">
    <property type="component" value="Chromosome 9"/>
</dbReference>